<keyword evidence="1" id="KW-1133">Transmembrane helix</keyword>
<feature type="transmembrane region" description="Helical" evidence="1">
    <location>
        <begin position="276"/>
        <end position="294"/>
    </location>
</feature>
<reference evidence="2" key="1">
    <citation type="submission" date="2019-03" db="EMBL/GenBank/DDBJ databases">
        <authorList>
            <person name="Danneels B."/>
        </authorList>
    </citation>
    <scope>NUCLEOTIDE SEQUENCE</scope>
</reference>
<feature type="transmembrane region" description="Helical" evidence="1">
    <location>
        <begin position="306"/>
        <end position="328"/>
    </location>
</feature>
<gene>
    <name evidence="3" type="ORF">ANDO1_1702</name>
    <name evidence="2" type="ORF">ANDO2_1609</name>
</gene>
<keyword evidence="1" id="KW-0812">Transmembrane</keyword>
<evidence type="ECO:0000256" key="1">
    <source>
        <dbReference type="SAM" id="Phobius"/>
    </source>
</evidence>
<dbReference type="AlphaFoldDB" id="A0A484P2T4"/>
<dbReference type="EMBL" id="CAADHZ010000027">
    <property type="protein sequence ID" value="VFR36820.1"/>
    <property type="molecule type" value="Genomic_DNA"/>
</dbReference>
<protein>
    <submittedName>
        <fullName evidence="2">Phage-related protein</fullName>
    </submittedName>
</protein>
<sequence>MILDEFLVRLGVITDPKDLGDFKSGLLSVGAVASAVVGTVSALAGGIGAFFGAALGSLDSLNDLAQDTATDLGFIQQLGYAAQLSGSSVEAANASVQGLARTIGEAASGVGRGAESFKKLGLTAKNTDGSVKGVAQMLEDVRAKMVGLSRAEQLSLLSKLGIDPSMVGLLSSTNAEMLTLFEEAQALGLVTADGADAAGEFNDTMDQMNMVMGALRTNIAVGLAPSLTALVGRFRDWIVRNRDLIQNGLSKTVEWILAIFNAILNFLRAIDQVIDATIGWRAALLLLVAGLVLMKRAAIAAFVTNPVFLIAAAIAGLIVLVDDLITYLKGGKSAFDWSFATGLLKDISGHLENLTRAVGVFWDRWGSTIMGGLASLWSAFKGFLAWLVNAVAAAFALLTGDWEGFTKYGQAAMAGLLQYVTGIWEAIYAVAKVVFGALGIDLDGVAAAFSAAWDGLAAGFSAAINTVTDLWDGAMGVIMTGVDKVRGALNWIGKKLGLSSDSVVTVAQEAGNAADSAQRTAAGASAAAAAAAGAPLGGQPAQAGGTVNMQNQFNITTNDPKAAATLAADAVARQQAQASRNVDGPYKL</sequence>
<dbReference type="EMBL" id="CAADIB010000003">
    <property type="protein sequence ID" value="VFR20208.1"/>
    <property type="molecule type" value="Genomic_DNA"/>
</dbReference>
<feature type="transmembrane region" description="Helical" evidence="1">
    <location>
        <begin position="383"/>
        <end position="400"/>
    </location>
</feature>
<evidence type="ECO:0000313" key="3">
    <source>
        <dbReference type="EMBL" id="VFR36820.1"/>
    </source>
</evidence>
<accession>A0A484P2T4</accession>
<evidence type="ECO:0000313" key="2">
    <source>
        <dbReference type="EMBL" id="VFR20208.1"/>
    </source>
</evidence>
<organism evidence="2">
    <name type="scientific">plant metagenome</name>
    <dbReference type="NCBI Taxonomy" id="1297885"/>
    <lineage>
        <taxon>unclassified sequences</taxon>
        <taxon>metagenomes</taxon>
        <taxon>organismal metagenomes</taxon>
    </lineage>
</organism>
<name>A0A484P2T4_9ZZZZ</name>
<keyword evidence="1" id="KW-0472">Membrane</keyword>
<proteinExistence type="predicted"/>